<sequence>MRLAYKTLVAAVLVLGIAADSLKWMKGTPRWISTSAPYVSHLEVETDGRRTLYSRLLDSRGQQLAFGVLEISGAFHGAKSVFIDFPTALPVGNSYRVVNQLTDGGGSITASDSQVHVAVYDRIDFQDDFDTVPPQQPFTDLEITYTAARDAYLVVAIKDELDLVYLGSSRHYVPAGRDVSTTIRARFTEQGRRIVEGTKMIIRIDIRAPNTPARERFDRIEKVVTASSNNPRGFSVRFSDRSPGRLNPCTTIAREISYEAPDGPVMITLKLFDSDGRWVKGQRARNLAAGARNVRIRLRLIPSDIVPGERYEFRTDIRRMSATDWRDILAESNEPALIPGVAC</sequence>
<comment type="caution">
    <text evidence="2">The sequence shown here is derived from an EMBL/GenBank/DDBJ whole genome shotgun (WGS) entry which is preliminary data.</text>
</comment>
<evidence type="ECO:0000313" key="3">
    <source>
        <dbReference type="Proteomes" id="UP001157974"/>
    </source>
</evidence>
<feature type="signal peptide" evidence="1">
    <location>
        <begin position="1"/>
        <end position="19"/>
    </location>
</feature>
<keyword evidence="1" id="KW-0732">Signal</keyword>
<evidence type="ECO:0000313" key="2">
    <source>
        <dbReference type="EMBL" id="KAJ8908595.1"/>
    </source>
</evidence>
<accession>A0AAV8V163</accession>
<feature type="chain" id="PRO_5043821335" evidence="1">
    <location>
        <begin position="20"/>
        <end position="343"/>
    </location>
</feature>
<organism evidence="2 3">
    <name type="scientific">Rhodosorus marinus</name>
    <dbReference type="NCBI Taxonomy" id="101924"/>
    <lineage>
        <taxon>Eukaryota</taxon>
        <taxon>Rhodophyta</taxon>
        <taxon>Stylonematophyceae</taxon>
        <taxon>Stylonematales</taxon>
        <taxon>Stylonemataceae</taxon>
        <taxon>Rhodosorus</taxon>
    </lineage>
</organism>
<dbReference type="Proteomes" id="UP001157974">
    <property type="component" value="Unassembled WGS sequence"/>
</dbReference>
<keyword evidence="3" id="KW-1185">Reference proteome</keyword>
<reference evidence="2 3" key="1">
    <citation type="journal article" date="2023" name="Nat. Commun.">
        <title>Origin of minicircular mitochondrial genomes in red algae.</title>
        <authorList>
            <person name="Lee Y."/>
            <person name="Cho C.H."/>
            <person name="Lee Y.M."/>
            <person name="Park S.I."/>
            <person name="Yang J.H."/>
            <person name="West J.A."/>
            <person name="Bhattacharya D."/>
            <person name="Yoon H.S."/>
        </authorList>
    </citation>
    <scope>NUCLEOTIDE SEQUENCE [LARGE SCALE GENOMIC DNA]</scope>
    <source>
        <strain evidence="2 3">CCMP1338</strain>
        <tissue evidence="2">Whole cell</tissue>
    </source>
</reference>
<name>A0AAV8V163_9RHOD</name>
<gene>
    <name evidence="2" type="ORF">NDN08_005300</name>
</gene>
<dbReference type="AlphaFoldDB" id="A0AAV8V163"/>
<proteinExistence type="predicted"/>
<protein>
    <submittedName>
        <fullName evidence="2">Uncharacterized protein</fullName>
    </submittedName>
</protein>
<dbReference type="EMBL" id="JAMWBK010000001">
    <property type="protein sequence ID" value="KAJ8908595.1"/>
    <property type="molecule type" value="Genomic_DNA"/>
</dbReference>
<evidence type="ECO:0000256" key="1">
    <source>
        <dbReference type="SAM" id="SignalP"/>
    </source>
</evidence>